<proteinExistence type="predicted"/>
<evidence type="ECO:0000313" key="3">
    <source>
        <dbReference type="Proteomes" id="UP001552299"/>
    </source>
</evidence>
<accession>A0ABD0U374</accession>
<dbReference type="AlphaFoldDB" id="A0ABD0U374"/>
<keyword evidence="3" id="KW-1185">Reference proteome</keyword>
<gene>
    <name evidence="2" type="ORF">M5K25_024782</name>
</gene>
<evidence type="ECO:0000313" key="2">
    <source>
        <dbReference type="EMBL" id="KAL0906299.1"/>
    </source>
</evidence>
<comment type="caution">
    <text evidence="2">The sequence shown here is derived from an EMBL/GenBank/DDBJ whole genome shotgun (WGS) entry which is preliminary data.</text>
</comment>
<dbReference type="EMBL" id="JANQDX010000018">
    <property type="protein sequence ID" value="KAL0906299.1"/>
    <property type="molecule type" value="Genomic_DNA"/>
</dbReference>
<sequence length="110" mass="11270">MGKFGGEEGEDGENGEEGDGGEVEEAPAWGAQEGVGDGREEGGGDHDGDASVVEAVEEEVEASGMAAEEVAEGGGYEADHGSEEETRKGQRGAVAVVAGRWWAEAMSGWR</sequence>
<dbReference type="Proteomes" id="UP001552299">
    <property type="component" value="Unassembled WGS sequence"/>
</dbReference>
<reference evidence="2 3" key="1">
    <citation type="journal article" date="2024" name="Plant Biotechnol. J.">
        <title>Dendrobium thyrsiflorum genome and its molecular insights into genes involved in important horticultural traits.</title>
        <authorList>
            <person name="Chen B."/>
            <person name="Wang J.Y."/>
            <person name="Zheng P.J."/>
            <person name="Li K.L."/>
            <person name="Liang Y.M."/>
            <person name="Chen X.F."/>
            <person name="Zhang C."/>
            <person name="Zhao X."/>
            <person name="He X."/>
            <person name="Zhang G.Q."/>
            <person name="Liu Z.J."/>
            <person name="Xu Q."/>
        </authorList>
    </citation>
    <scope>NUCLEOTIDE SEQUENCE [LARGE SCALE GENOMIC DNA]</scope>
    <source>
        <strain evidence="2">GZMU011</strain>
    </source>
</reference>
<feature type="compositionally biased region" description="Basic and acidic residues" evidence="1">
    <location>
        <begin position="36"/>
        <end position="49"/>
    </location>
</feature>
<feature type="compositionally biased region" description="Basic and acidic residues" evidence="1">
    <location>
        <begin position="77"/>
        <end position="88"/>
    </location>
</feature>
<feature type="region of interest" description="Disordered" evidence="1">
    <location>
        <begin position="1"/>
        <end position="93"/>
    </location>
</feature>
<evidence type="ECO:0000256" key="1">
    <source>
        <dbReference type="SAM" id="MobiDB-lite"/>
    </source>
</evidence>
<organism evidence="2 3">
    <name type="scientific">Dendrobium thyrsiflorum</name>
    <name type="common">Pinecone-like raceme dendrobium</name>
    <name type="synonym">Orchid</name>
    <dbReference type="NCBI Taxonomy" id="117978"/>
    <lineage>
        <taxon>Eukaryota</taxon>
        <taxon>Viridiplantae</taxon>
        <taxon>Streptophyta</taxon>
        <taxon>Embryophyta</taxon>
        <taxon>Tracheophyta</taxon>
        <taxon>Spermatophyta</taxon>
        <taxon>Magnoliopsida</taxon>
        <taxon>Liliopsida</taxon>
        <taxon>Asparagales</taxon>
        <taxon>Orchidaceae</taxon>
        <taxon>Epidendroideae</taxon>
        <taxon>Malaxideae</taxon>
        <taxon>Dendrobiinae</taxon>
        <taxon>Dendrobium</taxon>
    </lineage>
</organism>
<protein>
    <submittedName>
        <fullName evidence="2">Uncharacterized protein</fullName>
    </submittedName>
</protein>
<name>A0ABD0U374_DENTH</name>
<feature type="compositionally biased region" description="Acidic residues" evidence="1">
    <location>
        <begin position="7"/>
        <end position="25"/>
    </location>
</feature>